<dbReference type="Gene3D" id="2.120.10.30">
    <property type="entry name" value="TolB, C-terminal domain"/>
    <property type="match status" value="1"/>
</dbReference>
<dbReference type="SUPFAM" id="SSF50952">
    <property type="entry name" value="Soluble quinoprotein glucose dehydrogenase"/>
    <property type="match status" value="1"/>
</dbReference>
<name>A0ABU3SXG2_9ALTE</name>
<comment type="caution">
    <text evidence="2">The sequence shown here is derived from an EMBL/GenBank/DDBJ whole genome shotgun (WGS) entry which is preliminary data.</text>
</comment>
<gene>
    <name evidence="2" type="ORF">RS130_12945</name>
</gene>
<keyword evidence="3" id="KW-1185">Reference proteome</keyword>
<dbReference type="Proteomes" id="UP001247805">
    <property type="component" value="Unassembled WGS sequence"/>
</dbReference>
<dbReference type="SMART" id="SM00089">
    <property type="entry name" value="PKD"/>
    <property type="match status" value="1"/>
</dbReference>
<reference evidence="2 3" key="1">
    <citation type="submission" date="2023-10" db="EMBL/GenBank/DDBJ databases">
        <title>Glaciecola aquimarina strain GGW-M5 nov., isolated from a coastal seawater.</title>
        <authorList>
            <person name="Bayburt H."/>
            <person name="Kim J.M."/>
            <person name="Choi B.J."/>
            <person name="Jeon C.O."/>
        </authorList>
    </citation>
    <scope>NUCLEOTIDE SEQUENCE [LARGE SCALE GENOMIC DNA]</scope>
    <source>
        <strain evidence="2 3">KCTC 32108</strain>
    </source>
</reference>
<dbReference type="PANTHER" id="PTHR40469:SF2">
    <property type="entry name" value="GALACTOSE-BINDING DOMAIN-LIKE SUPERFAMILY PROTEIN"/>
    <property type="match status" value="1"/>
</dbReference>
<dbReference type="InterPro" id="IPR022409">
    <property type="entry name" value="PKD/Chitinase_dom"/>
</dbReference>
<dbReference type="InterPro" id="IPR011041">
    <property type="entry name" value="Quinoprot_gluc/sorb_DH_b-prop"/>
</dbReference>
<dbReference type="Pfam" id="PF18911">
    <property type="entry name" value="PKD_4"/>
    <property type="match status" value="1"/>
</dbReference>
<dbReference type="InterPro" id="IPR029062">
    <property type="entry name" value="Class_I_gatase-like"/>
</dbReference>
<dbReference type="Gene3D" id="3.40.50.880">
    <property type="match status" value="1"/>
</dbReference>
<dbReference type="Pfam" id="PF07995">
    <property type="entry name" value="GSDH"/>
    <property type="match status" value="1"/>
</dbReference>
<dbReference type="InterPro" id="IPR011042">
    <property type="entry name" value="6-blade_b-propeller_TolB-like"/>
</dbReference>
<dbReference type="Pfam" id="PF06283">
    <property type="entry name" value="ThuA"/>
    <property type="match status" value="1"/>
</dbReference>
<proteinExistence type="predicted"/>
<evidence type="ECO:0000313" key="2">
    <source>
        <dbReference type="EMBL" id="MDU0354704.1"/>
    </source>
</evidence>
<dbReference type="PANTHER" id="PTHR40469">
    <property type="entry name" value="SECRETED GLYCOSYL HYDROLASE"/>
    <property type="match status" value="1"/>
</dbReference>
<evidence type="ECO:0000259" key="1">
    <source>
        <dbReference type="SMART" id="SM00089"/>
    </source>
</evidence>
<dbReference type="SUPFAM" id="SSF49299">
    <property type="entry name" value="PKD domain"/>
    <property type="match status" value="1"/>
</dbReference>
<sequence>MKKGIEVTVSEDASLFNDTHLAEFSALVFLNTTGDILNEPQQVAMERYIQAGGGFVGIHAATDTEWGGDWIWYRRLVGGVFASHPNVPSNVQTARVQVINKNHPATKDFPDNFTMADEWYDFKSLSDRRIDLMKVDESTYHGGGHHGYHPIAWYHDFDGGRSFYTGIGHNADNFKNALYMDHLLGGIEYAIGDNVRDYAKSRPEPNRFVKQTLVSGLKEPVSLDITPDGKSVIFVERKGQVNWVDTVSKEMREIGKIDVFSDKEFGLLTVALDPNFASNHHLYLMYNLAPTDGVLIQRVSRFTLVDSQLSVNSEVMMLESKFEDTCCHTGGNMEFDDKGNLFIALGDNSNPFEAFGVGPADFREGREAHDGYRSSANTQDFRGKILRITPQADGSYTIPDGNLFADAAQGKPEIYVMGTRNPYTLAFDEQESTLYYGDVGPDSKADNDEHGPKGYDEVNRVREAGNFGWPLFVANNKAYRQFNYATEVAGKWNNPLSPVNTSPRNTGLTQLPPAQPAFIWYPYGQSEKFPELGAGSRNALVAGVYRTSQGEGALPSYYDGGLFISDFMRRWIKVVFSDKNGDIYKIEEFAPDAEFHAPLDIKFSRQGQLYALEYGSKWFADNPDSELSRIVYTGDGNRAPTANIQASVTQGVAPLTVNLSGAGSTDPDLDPLTYQWQLAALSLEQSIDTAEFSQAQKAQGVEATFTIEQNGRYALALQVTDKAGDSHSVKQLIEVGNAPPTIDISVQGNQDFIWPNAAPVSYQVNIQDLEDGRLTQASAEFAQVDITFSQTNARASENAVGHLANDPFGPD</sequence>
<dbReference type="Gene3D" id="2.60.40.10">
    <property type="entry name" value="Immunoglobulins"/>
    <property type="match status" value="1"/>
</dbReference>
<dbReference type="InterPro" id="IPR013783">
    <property type="entry name" value="Ig-like_fold"/>
</dbReference>
<accession>A0ABU3SXG2</accession>
<dbReference type="InterPro" id="IPR012938">
    <property type="entry name" value="Glc/Sorbosone_DH"/>
</dbReference>
<feature type="domain" description="PKD/Chitinase" evidence="1">
    <location>
        <begin position="641"/>
        <end position="737"/>
    </location>
</feature>
<dbReference type="InterPro" id="IPR000601">
    <property type="entry name" value="PKD_dom"/>
</dbReference>
<dbReference type="EMBL" id="JAWDIO010000002">
    <property type="protein sequence ID" value="MDU0354704.1"/>
    <property type="molecule type" value="Genomic_DNA"/>
</dbReference>
<dbReference type="InterPro" id="IPR029010">
    <property type="entry name" value="ThuA-like"/>
</dbReference>
<protein>
    <submittedName>
        <fullName evidence="2">ThuA domain-containing protein</fullName>
    </submittedName>
</protein>
<evidence type="ECO:0000313" key="3">
    <source>
        <dbReference type="Proteomes" id="UP001247805"/>
    </source>
</evidence>
<organism evidence="2 3">
    <name type="scientific">Paraglaciecola aquimarina</name>
    <dbReference type="NCBI Taxonomy" id="1235557"/>
    <lineage>
        <taxon>Bacteria</taxon>
        <taxon>Pseudomonadati</taxon>
        <taxon>Pseudomonadota</taxon>
        <taxon>Gammaproteobacteria</taxon>
        <taxon>Alteromonadales</taxon>
        <taxon>Alteromonadaceae</taxon>
        <taxon>Paraglaciecola</taxon>
    </lineage>
</organism>
<dbReference type="SUPFAM" id="SSF52317">
    <property type="entry name" value="Class I glutamine amidotransferase-like"/>
    <property type="match status" value="1"/>
</dbReference>
<dbReference type="InterPro" id="IPR035986">
    <property type="entry name" value="PKD_dom_sf"/>
</dbReference>
<dbReference type="RefSeq" id="WP_316026287.1">
    <property type="nucleotide sequence ID" value="NZ_JAWDIO010000002.1"/>
</dbReference>